<sequence length="62" mass="7551">MRRLQGQTKLTKVAIWLNKSCRIRKKLLALPQKQHKNQQTWRKKRFRPFDQLVCLLKLPKPN</sequence>
<organism evidence="1 2">
    <name type="scientific">Hyphomonas atlantica</name>
    <dbReference type="NCBI Taxonomy" id="1280948"/>
    <lineage>
        <taxon>Bacteria</taxon>
        <taxon>Pseudomonadati</taxon>
        <taxon>Pseudomonadota</taxon>
        <taxon>Alphaproteobacteria</taxon>
        <taxon>Hyphomonadales</taxon>
        <taxon>Hyphomonadaceae</taxon>
        <taxon>Hyphomonas</taxon>
    </lineage>
</organism>
<reference evidence="1 2" key="1">
    <citation type="journal article" date="2018" name="Nat. Biotechnol.">
        <title>A standardized bacterial taxonomy based on genome phylogeny substantially revises the tree of life.</title>
        <authorList>
            <person name="Parks D.H."/>
            <person name="Chuvochina M."/>
            <person name="Waite D.W."/>
            <person name="Rinke C."/>
            <person name="Skarshewski A."/>
            <person name="Chaumeil P.A."/>
            <person name="Hugenholtz P."/>
        </authorList>
    </citation>
    <scope>NUCLEOTIDE SEQUENCE [LARGE SCALE GENOMIC DNA]</scope>
    <source>
        <strain evidence="1">UBA8557</strain>
    </source>
</reference>
<name>A0A3B9L0A4_9PROT</name>
<gene>
    <name evidence="1" type="ORF">DCG65_07255</name>
</gene>
<evidence type="ECO:0000313" key="2">
    <source>
        <dbReference type="Proteomes" id="UP000259173"/>
    </source>
</evidence>
<protein>
    <submittedName>
        <fullName evidence="1">Uncharacterized protein</fullName>
    </submittedName>
</protein>
<dbReference type="AlphaFoldDB" id="A0A3B9L0A4"/>
<dbReference type="Proteomes" id="UP000259173">
    <property type="component" value="Unassembled WGS sequence"/>
</dbReference>
<evidence type="ECO:0000313" key="1">
    <source>
        <dbReference type="EMBL" id="HAE94341.1"/>
    </source>
</evidence>
<comment type="caution">
    <text evidence="1">The sequence shown here is derived from an EMBL/GenBank/DDBJ whole genome shotgun (WGS) entry which is preliminary data.</text>
</comment>
<proteinExistence type="predicted"/>
<accession>A0A3B9L0A4</accession>
<dbReference type="EMBL" id="DMBR01000218">
    <property type="protein sequence ID" value="HAE94341.1"/>
    <property type="molecule type" value="Genomic_DNA"/>
</dbReference>